<reference evidence="2" key="1">
    <citation type="journal article" date="2019" name="Int. J. Syst. Evol. Microbiol.">
        <title>The Global Catalogue of Microorganisms (GCM) 10K type strain sequencing project: providing services to taxonomists for standard genome sequencing and annotation.</title>
        <authorList>
            <consortium name="The Broad Institute Genomics Platform"/>
            <consortium name="The Broad Institute Genome Sequencing Center for Infectious Disease"/>
            <person name="Wu L."/>
            <person name="Ma J."/>
        </authorList>
    </citation>
    <scope>NUCLEOTIDE SEQUENCE [LARGE SCALE GENOMIC DNA]</scope>
    <source>
        <strain evidence="2">CCUG 61484</strain>
    </source>
</reference>
<dbReference type="CDD" id="cd03801">
    <property type="entry name" value="GT4_PimA-like"/>
    <property type="match status" value="1"/>
</dbReference>
<dbReference type="Pfam" id="PF13692">
    <property type="entry name" value="Glyco_trans_1_4"/>
    <property type="match status" value="1"/>
</dbReference>
<proteinExistence type="predicted"/>
<sequence length="368" mass="41565">MTDRLLFISDKKFLNSETSGGVQLCTREYLTYLTRAGFEITRFPVEPDKSFITRLKIKAGLEVYERYRLDTYLHELVNKIKSTGIKLVLFNQINLTGWIANLKPLLPADVKFVALSHGNESGDFLHEVAKAGHQSFLSTLRLGKILVKESQIYSQLLDGVIVLSENEVYINQWLGANSILYLPRLLYPAFLDWQPQPNRIGFVGTLDHLPNVQGLIGLFDALKSTSINIKLRLVGGPVSAGNNFALKYPFVEYIGQLTDDQLIQEVTTWSIFLNPVFWYARGASTKLAQAINWGIPCITTPAGRRGYNLYSNNISTFDNSPKSFVTKLAEALSDERHLNSLKKATEENATHFDAQQWIDQLKNFLITI</sequence>
<accession>A0ABW3AX07</accession>
<dbReference type="SUPFAM" id="SSF53756">
    <property type="entry name" value="UDP-Glycosyltransferase/glycogen phosphorylase"/>
    <property type="match status" value="1"/>
</dbReference>
<comment type="caution">
    <text evidence="1">The sequence shown here is derived from an EMBL/GenBank/DDBJ whole genome shotgun (WGS) entry which is preliminary data.</text>
</comment>
<name>A0ABW3AX07_9SPHI</name>
<organism evidence="1 2">
    <name type="scientific">Mucilaginibacter litoreus</name>
    <dbReference type="NCBI Taxonomy" id="1048221"/>
    <lineage>
        <taxon>Bacteria</taxon>
        <taxon>Pseudomonadati</taxon>
        <taxon>Bacteroidota</taxon>
        <taxon>Sphingobacteriia</taxon>
        <taxon>Sphingobacteriales</taxon>
        <taxon>Sphingobacteriaceae</taxon>
        <taxon>Mucilaginibacter</taxon>
    </lineage>
</organism>
<dbReference type="Proteomes" id="UP001597010">
    <property type="component" value="Unassembled WGS sequence"/>
</dbReference>
<evidence type="ECO:0000313" key="1">
    <source>
        <dbReference type="EMBL" id="MFD0795036.1"/>
    </source>
</evidence>
<keyword evidence="1" id="KW-0808">Transferase</keyword>
<evidence type="ECO:0000313" key="2">
    <source>
        <dbReference type="Proteomes" id="UP001597010"/>
    </source>
</evidence>
<protein>
    <submittedName>
        <fullName evidence="1">Glycosyltransferase family 4 protein</fullName>
        <ecNumber evidence="1">2.4.-.-</ecNumber>
    </submittedName>
</protein>
<dbReference type="EC" id="2.4.-.-" evidence="1"/>
<dbReference type="GO" id="GO:0016757">
    <property type="term" value="F:glycosyltransferase activity"/>
    <property type="evidence" value="ECO:0007669"/>
    <property type="project" value="UniProtKB-KW"/>
</dbReference>
<dbReference type="RefSeq" id="WP_377117026.1">
    <property type="nucleotide sequence ID" value="NZ_JBHTHZ010000013.1"/>
</dbReference>
<gene>
    <name evidence="1" type="ORF">ACFQZX_15550</name>
</gene>
<keyword evidence="1" id="KW-0328">Glycosyltransferase</keyword>
<keyword evidence="2" id="KW-1185">Reference proteome</keyword>
<dbReference type="Gene3D" id="3.40.50.2000">
    <property type="entry name" value="Glycogen Phosphorylase B"/>
    <property type="match status" value="1"/>
</dbReference>
<dbReference type="EMBL" id="JBHTHZ010000013">
    <property type="protein sequence ID" value="MFD0795036.1"/>
    <property type="molecule type" value="Genomic_DNA"/>
</dbReference>